<gene>
    <name evidence="5" type="ORF">DAPK24_018340</name>
</gene>
<dbReference type="Gene3D" id="2.130.10.10">
    <property type="entry name" value="YVTN repeat-like/Quinoprotein amine dehydrogenase"/>
    <property type="match status" value="1"/>
</dbReference>
<dbReference type="EMBL" id="BTGB01000002">
    <property type="protein sequence ID" value="GMM45259.1"/>
    <property type="molecule type" value="Genomic_DNA"/>
</dbReference>
<evidence type="ECO:0000256" key="2">
    <source>
        <dbReference type="ARBA" id="ARBA00022737"/>
    </source>
</evidence>
<dbReference type="CDD" id="cd00200">
    <property type="entry name" value="WD40"/>
    <property type="match status" value="1"/>
</dbReference>
<comment type="caution">
    <text evidence="5">The sequence shown here is derived from an EMBL/GenBank/DDBJ whole genome shotgun (WGS) entry which is preliminary data.</text>
</comment>
<dbReference type="AlphaFoldDB" id="A0AAV5R3N7"/>
<dbReference type="PRINTS" id="PR00320">
    <property type="entry name" value="GPROTEINBRPT"/>
</dbReference>
<dbReference type="PROSITE" id="PS50294">
    <property type="entry name" value="WD_REPEATS_REGION"/>
    <property type="match status" value="5"/>
</dbReference>
<evidence type="ECO:0000256" key="3">
    <source>
        <dbReference type="PROSITE-ProRule" id="PRU00221"/>
    </source>
</evidence>
<dbReference type="InterPro" id="IPR015943">
    <property type="entry name" value="WD40/YVTN_repeat-like_dom_sf"/>
</dbReference>
<dbReference type="InterPro" id="IPR019775">
    <property type="entry name" value="WD40_repeat_CS"/>
</dbReference>
<protein>
    <submittedName>
        <fullName evidence="5">Swd3 protein</fullName>
    </submittedName>
</protein>
<dbReference type="Pfam" id="PF25175">
    <property type="entry name" value="Beta-prop_WDR5"/>
    <property type="match status" value="1"/>
</dbReference>
<dbReference type="Proteomes" id="UP001378960">
    <property type="component" value="Unassembled WGS sequence"/>
</dbReference>
<dbReference type="PROSITE" id="PS50082">
    <property type="entry name" value="WD_REPEATS_2"/>
    <property type="match status" value="5"/>
</dbReference>
<name>A0AAV5R3N7_PICKL</name>
<dbReference type="PROSITE" id="PS00678">
    <property type="entry name" value="WD_REPEATS_1"/>
    <property type="match status" value="2"/>
</dbReference>
<keyword evidence="6" id="KW-1185">Reference proteome</keyword>
<feature type="repeat" description="WD" evidence="3">
    <location>
        <begin position="15"/>
        <end position="51"/>
    </location>
</feature>
<keyword evidence="1 3" id="KW-0853">WD repeat</keyword>
<dbReference type="SMART" id="SM00320">
    <property type="entry name" value="WD40"/>
    <property type="match status" value="6"/>
</dbReference>
<proteinExistence type="predicted"/>
<feature type="repeat" description="WD" evidence="3">
    <location>
        <begin position="188"/>
        <end position="229"/>
    </location>
</feature>
<dbReference type="SUPFAM" id="SSF50978">
    <property type="entry name" value="WD40 repeat-like"/>
    <property type="match status" value="1"/>
</dbReference>
<dbReference type="GO" id="GO:0048188">
    <property type="term" value="C:Set1C/COMPASS complex"/>
    <property type="evidence" value="ECO:0007669"/>
    <property type="project" value="TreeGrafter"/>
</dbReference>
<feature type="domain" description="WDR5-like beta-propeller" evidence="4">
    <location>
        <begin position="17"/>
        <end position="314"/>
    </location>
</feature>
<feature type="repeat" description="WD" evidence="3">
    <location>
        <begin position="141"/>
        <end position="182"/>
    </location>
</feature>
<keyword evidence="2" id="KW-0677">Repeat</keyword>
<organism evidence="5 6">
    <name type="scientific">Pichia kluyveri</name>
    <name type="common">Yeast</name>
    <dbReference type="NCBI Taxonomy" id="36015"/>
    <lineage>
        <taxon>Eukaryota</taxon>
        <taxon>Fungi</taxon>
        <taxon>Dikarya</taxon>
        <taxon>Ascomycota</taxon>
        <taxon>Saccharomycotina</taxon>
        <taxon>Pichiomycetes</taxon>
        <taxon>Pichiales</taxon>
        <taxon>Pichiaceae</taxon>
        <taxon>Pichia</taxon>
    </lineage>
</organism>
<feature type="repeat" description="WD" evidence="3">
    <location>
        <begin position="57"/>
        <end position="98"/>
    </location>
</feature>
<reference evidence="5 6" key="1">
    <citation type="journal article" date="2023" name="Elife">
        <title>Identification of key yeast species and microbe-microbe interactions impacting larval growth of Drosophila in the wild.</title>
        <authorList>
            <person name="Mure A."/>
            <person name="Sugiura Y."/>
            <person name="Maeda R."/>
            <person name="Honda K."/>
            <person name="Sakurai N."/>
            <person name="Takahashi Y."/>
            <person name="Watada M."/>
            <person name="Katoh T."/>
            <person name="Gotoh A."/>
            <person name="Gotoh Y."/>
            <person name="Taniguchi I."/>
            <person name="Nakamura K."/>
            <person name="Hayashi T."/>
            <person name="Katayama T."/>
            <person name="Uemura T."/>
            <person name="Hattori Y."/>
        </authorList>
    </citation>
    <scope>NUCLEOTIDE SEQUENCE [LARGE SCALE GENOMIC DNA]</scope>
    <source>
        <strain evidence="5 6">PK-24</strain>
    </source>
</reference>
<evidence type="ECO:0000313" key="6">
    <source>
        <dbReference type="Proteomes" id="UP001378960"/>
    </source>
</evidence>
<evidence type="ECO:0000313" key="5">
    <source>
        <dbReference type="EMBL" id="GMM45259.1"/>
    </source>
</evidence>
<sequence length="318" mass="36058">MTIEPKYKLRYSIKQTHDNNLTSTVKISPNGELIATCSTDNSIKLWYLKTGILKCKLIGHFKGISNIAFSPNNKYLASTSDDLTIRIWDIEIEKTIKILKNHTFFINCLKFDKRSRILITGSSDENIRIWDLKRGKNMRILSAHSDPISSLDLSFDDTIIVSGSYDGLIRLFNTETGSCLKTLIYDKQGGSSFPISNVIFSPNSKYILSSSLDGYLRLWDYINNLVVKTFKNDNNLPIAEKYCLGSCFIVFNNESLICSGNELGEIIFWDIQSQDIMFKLDASEIKNSPIMQVDNYNDGEILVSISLNGELNVWNYCG</sequence>
<accession>A0AAV5R3N7</accession>
<evidence type="ECO:0000259" key="4">
    <source>
        <dbReference type="Pfam" id="PF25175"/>
    </source>
</evidence>
<feature type="repeat" description="WD" evidence="3">
    <location>
        <begin position="99"/>
        <end position="140"/>
    </location>
</feature>
<dbReference type="InterPro" id="IPR001680">
    <property type="entry name" value="WD40_rpt"/>
</dbReference>
<dbReference type="PANTHER" id="PTHR22847:SF637">
    <property type="entry name" value="WD REPEAT DOMAIN 5B"/>
    <property type="match status" value="1"/>
</dbReference>
<dbReference type="PANTHER" id="PTHR22847">
    <property type="entry name" value="WD40 REPEAT PROTEIN"/>
    <property type="match status" value="1"/>
</dbReference>
<evidence type="ECO:0000256" key="1">
    <source>
        <dbReference type="ARBA" id="ARBA00022574"/>
    </source>
</evidence>
<dbReference type="InterPro" id="IPR036322">
    <property type="entry name" value="WD40_repeat_dom_sf"/>
</dbReference>
<dbReference type="InterPro" id="IPR059122">
    <property type="entry name" value="Beta-prop_WDR5-like"/>
</dbReference>
<dbReference type="InterPro" id="IPR020472">
    <property type="entry name" value="WD40_PAC1"/>
</dbReference>
<dbReference type="GO" id="GO:0042393">
    <property type="term" value="F:histone binding"/>
    <property type="evidence" value="ECO:0007669"/>
    <property type="project" value="TreeGrafter"/>
</dbReference>